<accession>A0A834SNH6</accession>
<sequence length="45" mass="4827">MGKHASWGEGGACMAHDLQSLNYSYPPKELISLLTPPHEMISAGT</sequence>
<dbReference type="AlphaFoldDB" id="A0A834SNH6"/>
<comment type="caution">
    <text evidence="1">The sequence shown here is derived from an EMBL/GenBank/DDBJ whole genome shotgun (WGS) entry which is preliminary data.</text>
</comment>
<keyword evidence="2" id="KW-1185">Reference proteome</keyword>
<reference evidence="1" key="1">
    <citation type="submission" date="2020-09" db="EMBL/GenBank/DDBJ databases">
        <title>Genome-Enabled Discovery of Anthraquinone Biosynthesis in Senna tora.</title>
        <authorList>
            <person name="Kang S.-H."/>
            <person name="Pandey R.P."/>
            <person name="Lee C.-M."/>
            <person name="Sim J.-S."/>
            <person name="Jeong J.-T."/>
            <person name="Choi B.-S."/>
            <person name="Jung M."/>
            <person name="Ginzburg D."/>
            <person name="Zhao K."/>
            <person name="Won S.Y."/>
            <person name="Oh T.-J."/>
            <person name="Yu Y."/>
            <person name="Kim N.-H."/>
            <person name="Lee O.R."/>
            <person name="Lee T.-H."/>
            <person name="Bashyal P."/>
            <person name="Kim T.-S."/>
            <person name="Lee W.-H."/>
            <person name="Kawkins C."/>
            <person name="Kim C.-K."/>
            <person name="Kim J.S."/>
            <person name="Ahn B.O."/>
            <person name="Rhee S.Y."/>
            <person name="Sohng J.K."/>
        </authorList>
    </citation>
    <scope>NUCLEOTIDE SEQUENCE</scope>
    <source>
        <tissue evidence="1">Leaf</tissue>
    </source>
</reference>
<evidence type="ECO:0000313" key="2">
    <source>
        <dbReference type="Proteomes" id="UP000634136"/>
    </source>
</evidence>
<protein>
    <submittedName>
        <fullName evidence="1">Uncharacterized protein</fullName>
    </submittedName>
</protein>
<dbReference type="Proteomes" id="UP000634136">
    <property type="component" value="Unassembled WGS sequence"/>
</dbReference>
<organism evidence="1 2">
    <name type="scientific">Senna tora</name>
    <dbReference type="NCBI Taxonomy" id="362788"/>
    <lineage>
        <taxon>Eukaryota</taxon>
        <taxon>Viridiplantae</taxon>
        <taxon>Streptophyta</taxon>
        <taxon>Embryophyta</taxon>
        <taxon>Tracheophyta</taxon>
        <taxon>Spermatophyta</taxon>
        <taxon>Magnoliopsida</taxon>
        <taxon>eudicotyledons</taxon>
        <taxon>Gunneridae</taxon>
        <taxon>Pentapetalae</taxon>
        <taxon>rosids</taxon>
        <taxon>fabids</taxon>
        <taxon>Fabales</taxon>
        <taxon>Fabaceae</taxon>
        <taxon>Caesalpinioideae</taxon>
        <taxon>Cassia clade</taxon>
        <taxon>Senna</taxon>
    </lineage>
</organism>
<evidence type="ECO:0000313" key="1">
    <source>
        <dbReference type="EMBL" id="KAF7800879.1"/>
    </source>
</evidence>
<dbReference type="EMBL" id="JAAIUW010000133">
    <property type="protein sequence ID" value="KAF7800879.1"/>
    <property type="molecule type" value="Genomic_DNA"/>
</dbReference>
<proteinExistence type="predicted"/>
<gene>
    <name evidence="1" type="ORF">G2W53_044628</name>
</gene>
<name>A0A834SNH6_9FABA</name>